<reference evidence="2 3" key="1">
    <citation type="submission" date="2019-03" db="EMBL/GenBank/DDBJ databases">
        <title>Genomic Encyclopedia of Type Strains, Phase IV (KMG-IV): sequencing the most valuable type-strain genomes for metagenomic binning, comparative biology and taxonomic classification.</title>
        <authorList>
            <person name="Goeker M."/>
        </authorList>
    </citation>
    <scope>NUCLEOTIDE SEQUENCE [LARGE SCALE GENOMIC DNA]</scope>
    <source>
        <strain evidence="2 3">LX-B</strain>
    </source>
</reference>
<dbReference type="SUPFAM" id="SSF54292">
    <property type="entry name" value="2Fe-2S ferredoxin-like"/>
    <property type="match status" value="1"/>
</dbReference>
<feature type="domain" description="2Fe-2S ferredoxin-type" evidence="1">
    <location>
        <begin position="4"/>
        <end position="95"/>
    </location>
</feature>
<organism evidence="2 3">
    <name type="scientific">Hydrogenispora ethanolica</name>
    <dbReference type="NCBI Taxonomy" id="1082276"/>
    <lineage>
        <taxon>Bacteria</taxon>
        <taxon>Bacillati</taxon>
        <taxon>Bacillota</taxon>
        <taxon>Hydrogenispora</taxon>
    </lineage>
</organism>
<dbReference type="InterPro" id="IPR012675">
    <property type="entry name" value="Beta-grasp_dom_sf"/>
</dbReference>
<evidence type="ECO:0000259" key="1">
    <source>
        <dbReference type="PROSITE" id="PS51085"/>
    </source>
</evidence>
<dbReference type="PANTHER" id="PTHR42895">
    <property type="entry name" value="IRON-SULFUR CLUSTER-BINDING PROTEIN-RELATED"/>
    <property type="match status" value="1"/>
</dbReference>
<evidence type="ECO:0000313" key="3">
    <source>
        <dbReference type="Proteomes" id="UP000295008"/>
    </source>
</evidence>
<dbReference type="EMBL" id="SLUN01000012">
    <property type="protein sequence ID" value="TCL69424.1"/>
    <property type="molecule type" value="Genomic_DNA"/>
</dbReference>
<dbReference type="Pfam" id="PF17651">
    <property type="entry name" value="Raco_middle"/>
    <property type="match status" value="1"/>
</dbReference>
<dbReference type="AlphaFoldDB" id="A0A4R1RSQ7"/>
<dbReference type="GO" id="GO:0051536">
    <property type="term" value="F:iron-sulfur cluster binding"/>
    <property type="evidence" value="ECO:0007669"/>
    <property type="project" value="InterPro"/>
</dbReference>
<comment type="caution">
    <text evidence="2">The sequence shown here is derived from an EMBL/GenBank/DDBJ whole genome shotgun (WGS) entry which is preliminary data.</text>
</comment>
<keyword evidence="3" id="KW-1185">Reference proteome</keyword>
<proteinExistence type="predicted"/>
<dbReference type="InterPro" id="IPR042259">
    <property type="entry name" value="Raco-like_middle_sf"/>
</dbReference>
<dbReference type="InterPro" id="IPR041414">
    <property type="entry name" value="Raco-like_middle"/>
</dbReference>
<dbReference type="Gene3D" id="3.10.20.30">
    <property type="match status" value="1"/>
</dbReference>
<gene>
    <name evidence="2" type="ORF">EDC14_1012121</name>
</gene>
<dbReference type="Pfam" id="PF00111">
    <property type="entry name" value="Fer2"/>
    <property type="match status" value="1"/>
</dbReference>
<sequence length="582" mass="61536">METFNVNLTNQNRVVPGKKGITVGELLRSYASQFGFPCNGNGTCGKCRVRVEGEVSPPTENETRLLSAAELAGGVRLACQTVLRGPAAIEFAEPSGGQILTEGAGEAVALNPLWESKALAAPADWEECARQLNLSCPPERVALEAIANAAPASTVMLEFFNGRIIGAINAVEPEVKYGAAIDIGTTTVAAYLVNLGTGAVENKASCYNPQARYGADVISRIQHAAEPAGLEELHRSIIGAVNELIGQLIRSNHLGTEQIIQLNCVGNSCMLHLLVGINPAALGKAPFRPVFTSLLILTPSELEIAMNPKGAVFILPGIGGHVGSDISAGALVCQLDPHRKELLLDIGTNGEIVLAGNGDLFACSTAAGPAFEGGRLSCGMMALPGAVTDIGYHGSELQVRTVANQPPLGICGSGLVRIVAELFKRGVITGSGGFANDCVDPNLDLQAKRYYLTRDENRPVYLSQEDIRSFQLGKAAIRCGIELMLRRAGILASELETIYIAGAFGNFLDVADLILLGLIPEVPPQRVRTVGNTAGVGAVQCLISKIRLQELLAKTRSIQDVNLAEEPDFMDIFTDSMLFGEE</sequence>
<dbReference type="Pfam" id="PF14574">
    <property type="entry name" value="RACo_C_ter"/>
    <property type="match status" value="1"/>
</dbReference>
<protein>
    <submittedName>
        <fullName evidence="2">Uncharacterized 2Fe-2S/4Fe-4S cluster protein (DUF4445 family)</fullName>
    </submittedName>
</protein>
<evidence type="ECO:0000313" key="2">
    <source>
        <dbReference type="EMBL" id="TCL69424.1"/>
    </source>
</evidence>
<dbReference type="InterPro" id="IPR027980">
    <property type="entry name" value="RACo_C"/>
</dbReference>
<dbReference type="InterPro" id="IPR036010">
    <property type="entry name" value="2Fe-2S_ferredoxin-like_sf"/>
</dbReference>
<dbReference type="InterPro" id="IPR052911">
    <property type="entry name" value="Corrinoid_activation_enz"/>
</dbReference>
<name>A0A4R1RSQ7_HYDET</name>
<dbReference type="OrthoDB" id="9810588at2"/>
<dbReference type="PROSITE" id="PS51085">
    <property type="entry name" value="2FE2S_FER_2"/>
    <property type="match status" value="1"/>
</dbReference>
<dbReference type="InterPro" id="IPR001041">
    <property type="entry name" value="2Fe-2S_ferredoxin-type"/>
</dbReference>
<dbReference type="PANTHER" id="PTHR42895:SF2">
    <property type="entry name" value="IRON-SULFUR CLUSTER PROTEIN"/>
    <property type="match status" value="1"/>
</dbReference>
<dbReference type="CDD" id="cd00207">
    <property type="entry name" value="fer2"/>
    <property type="match status" value="1"/>
</dbReference>
<dbReference type="RefSeq" id="WP_132014437.1">
    <property type="nucleotide sequence ID" value="NZ_SLUN01000012.1"/>
</dbReference>
<accession>A0A4R1RSQ7</accession>
<dbReference type="Proteomes" id="UP000295008">
    <property type="component" value="Unassembled WGS sequence"/>
</dbReference>
<dbReference type="Gene3D" id="3.30.420.480">
    <property type="entry name" value="Domain of unknown function (DUF4445)"/>
    <property type="match status" value="1"/>
</dbReference>